<gene>
    <name evidence="1" type="ORF">SPACI_017600</name>
</gene>
<evidence type="ECO:0000313" key="2">
    <source>
        <dbReference type="Proteomes" id="UP000216052"/>
    </source>
</evidence>
<reference evidence="1" key="1">
    <citation type="submission" date="2024-05" db="EMBL/GenBank/DDBJ databases">
        <title>Isolation and characterization of Sporomusa carbonis sp. nov., a carboxydotrophic hydrogenogen in the genus of Sporomusa isolated from a charcoal burning pile.</title>
        <authorList>
            <person name="Boeer T."/>
            <person name="Rosenbaum F."/>
            <person name="Eysell L."/>
            <person name="Mueller V."/>
            <person name="Daniel R."/>
            <person name="Poehlein A."/>
        </authorList>
    </citation>
    <scope>NUCLEOTIDE SEQUENCE [LARGE SCALE GENOMIC DNA]</scope>
    <source>
        <strain evidence="1">DSM 3132</strain>
    </source>
</reference>
<dbReference type="EMBL" id="CP155571">
    <property type="protein sequence ID" value="XFO71726.1"/>
    <property type="molecule type" value="Genomic_DNA"/>
</dbReference>
<name>A0ABZ3J1E1_SPOA4</name>
<dbReference type="SUPFAM" id="SSF46785">
    <property type="entry name" value="Winged helix' DNA-binding domain"/>
    <property type="match status" value="1"/>
</dbReference>
<proteinExistence type="predicted"/>
<keyword evidence="2" id="KW-1185">Reference proteome</keyword>
<dbReference type="InterPro" id="IPR036390">
    <property type="entry name" value="WH_DNA-bd_sf"/>
</dbReference>
<accession>A0ABZ3J1E1</accession>
<protein>
    <submittedName>
        <fullName evidence="1">Uncharacterized protein</fullName>
    </submittedName>
</protein>
<evidence type="ECO:0000313" key="1">
    <source>
        <dbReference type="EMBL" id="XFO71726.1"/>
    </source>
</evidence>
<dbReference type="Proteomes" id="UP000216052">
    <property type="component" value="Chromosome"/>
</dbReference>
<sequence>MFCKTGKSRKESTLSRNRDRQISLKSECSLQDFPLSRRMTGGKCSYFYKTVKGFIPLVLKYGGFILESDENVIEVLCDRRITLIERLTLSQRLLVQRMLLFVKNGHTHKFVYKASFCDFKKMQYKYLAMTGRTYEFQDFCNDLSEMAQKSVEYYNEAGEKVRLTWVMNVKINKYFASIKYNLPKKLSRLYLHFEGKAFILFLLDFMELENRYARRLFHFISLCRNSRITCHKAEDMLKYFGVSKSESIEDFLKEIIQPAIQEITDKSLFSSGI</sequence>
<organism evidence="1 2">
    <name type="scientific">Sporomusa acidovorans (strain ATCC 49682 / DSM 3132 / Mol)</name>
    <dbReference type="NCBI Taxonomy" id="1123286"/>
    <lineage>
        <taxon>Bacteria</taxon>
        <taxon>Bacillati</taxon>
        <taxon>Bacillota</taxon>
        <taxon>Negativicutes</taxon>
        <taxon>Selenomonadales</taxon>
        <taxon>Sporomusaceae</taxon>
        <taxon>Sporomusa</taxon>
    </lineage>
</organism>